<evidence type="ECO:0000313" key="16">
    <source>
        <dbReference type="Proteomes" id="UP000029444"/>
    </source>
</evidence>
<feature type="chain" id="PRO_5001919247" description="beta-lactamase" evidence="13">
    <location>
        <begin position="24"/>
        <end position="256"/>
    </location>
</feature>
<dbReference type="PANTHER" id="PTHR42951:SF4">
    <property type="entry name" value="ACYL-COENZYME A THIOESTERASE MBLAC2"/>
    <property type="match status" value="1"/>
</dbReference>
<dbReference type="SMART" id="SM00849">
    <property type="entry name" value="Lactamase_B"/>
    <property type="match status" value="1"/>
</dbReference>
<dbReference type="Pfam" id="PF00753">
    <property type="entry name" value="Lactamase_B"/>
    <property type="match status" value="1"/>
</dbReference>
<proteinExistence type="inferred from homology"/>
<evidence type="ECO:0000256" key="6">
    <source>
        <dbReference type="ARBA" id="ARBA00012865"/>
    </source>
</evidence>
<dbReference type="AlphaFoldDB" id="A0A095UKZ7"/>
<evidence type="ECO:0000256" key="5">
    <source>
        <dbReference type="ARBA" id="ARBA00011245"/>
    </source>
</evidence>
<evidence type="ECO:0000313" key="15">
    <source>
        <dbReference type="EMBL" id="KGD63180.1"/>
    </source>
</evidence>
<dbReference type="InterPro" id="IPR001279">
    <property type="entry name" value="Metallo-B-lactamas"/>
</dbReference>
<dbReference type="GO" id="GO:0017001">
    <property type="term" value="P:antibiotic catabolic process"/>
    <property type="evidence" value="ECO:0007669"/>
    <property type="project" value="UniProtKB-ARBA"/>
</dbReference>
<dbReference type="CDD" id="cd16285">
    <property type="entry name" value="MBL-B1"/>
    <property type="match status" value="1"/>
</dbReference>
<dbReference type="InterPro" id="IPR058199">
    <property type="entry name" value="BlaB//VIM/IMP-1"/>
</dbReference>
<evidence type="ECO:0000256" key="1">
    <source>
        <dbReference type="ARBA" id="ARBA00001526"/>
    </source>
</evidence>
<comment type="catalytic activity">
    <reaction evidence="1">
        <text>a beta-lactam + H2O = a substituted beta-amino acid</text>
        <dbReference type="Rhea" id="RHEA:20401"/>
        <dbReference type="ChEBI" id="CHEBI:15377"/>
        <dbReference type="ChEBI" id="CHEBI:35627"/>
        <dbReference type="ChEBI" id="CHEBI:140347"/>
        <dbReference type="EC" id="3.5.2.6"/>
    </reaction>
</comment>
<dbReference type="NCBIfam" id="NF033088">
    <property type="entry name" value="bla_subclass_B1"/>
    <property type="match status" value="1"/>
</dbReference>
<gene>
    <name evidence="15" type="ORF">Y5S_03559</name>
</gene>
<keyword evidence="8 13" id="KW-0732">Signal</keyword>
<keyword evidence="9" id="KW-0574">Periplasm</keyword>
<dbReference type="STRING" id="1177154.Y5S_03559"/>
<accession>A0A095UKZ7</accession>
<evidence type="ECO:0000256" key="2">
    <source>
        <dbReference type="ARBA" id="ARBA00001947"/>
    </source>
</evidence>
<dbReference type="EC" id="3.5.2.6" evidence="6"/>
<dbReference type="PATRIC" id="fig|1177154.3.peg.3569"/>
<evidence type="ECO:0000256" key="4">
    <source>
        <dbReference type="ARBA" id="ARBA00005250"/>
    </source>
</evidence>
<evidence type="ECO:0000256" key="12">
    <source>
        <dbReference type="ARBA" id="ARBA00023251"/>
    </source>
</evidence>
<protein>
    <recommendedName>
        <fullName evidence="6">beta-lactamase</fullName>
        <ecNumber evidence="6">3.5.2.6</ecNumber>
    </recommendedName>
</protein>
<dbReference type="SUPFAM" id="SSF56281">
    <property type="entry name" value="Metallo-hydrolase/oxidoreductase"/>
    <property type="match status" value="1"/>
</dbReference>
<dbReference type="PANTHER" id="PTHR42951">
    <property type="entry name" value="METALLO-BETA-LACTAMASE DOMAIN-CONTAINING"/>
    <property type="match status" value="1"/>
</dbReference>
<comment type="similarity">
    <text evidence="4">Belongs to the metallo-beta-lactamase superfamily. Class-B beta-lactamase family.</text>
</comment>
<feature type="domain" description="Metallo-beta-lactamase" evidence="14">
    <location>
        <begin position="62"/>
        <end position="234"/>
    </location>
</feature>
<reference evidence="15 16" key="1">
    <citation type="submission" date="2012-09" db="EMBL/GenBank/DDBJ databases">
        <title>Genome Sequence of alkane-degrading Bacterium Alcanivorax sp. 19-m-6.</title>
        <authorList>
            <person name="Lai Q."/>
            <person name="Shao Z."/>
        </authorList>
    </citation>
    <scope>NUCLEOTIDE SEQUENCE [LARGE SCALE GENOMIC DNA]</scope>
    <source>
        <strain evidence="15 16">19-m-6</strain>
    </source>
</reference>
<evidence type="ECO:0000256" key="9">
    <source>
        <dbReference type="ARBA" id="ARBA00022764"/>
    </source>
</evidence>
<comment type="caution">
    <text evidence="15">The sequence shown here is derived from an EMBL/GenBank/DDBJ whole genome shotgun (WGS) entry which is preliminary data.</text>
</comment>
<evidence type="ECO:0000256" key="3">
    <source>
        <dbReference type="ARBA" id="ARBA00004418"/>
    </source>
</evidence>
<evidence type="ECO:0000256" key="10">
    <source>
        <dbReference type="ARBA" id="ARBA00022801"/>
    </source>
</evidence>
<feature type="signal peptide" evidence="13">
    <location>
        <begin position="1"/>
        <end position="23"/>
    </location>
</feature>
<keyword evidence="11" id="KW-0862">Zinc</keyword>
<evidence type="ECO:0000256" key="13">
    <source>
        <dbReference type="SAM" id="SignalP"/>
    </source>
</evidence>
<evidence type="ECO:0000259" key="14">
    <source>
        <dbReference type="SMART" id="SM00849"/>
    </source>
</evidence>
<dbReference type="eggNOG" id="COG0491">
    <property type="taxonomic scope" value="Bacteria"/>
</dbReference>
<dbReference type="InterPro" id="IPR050855">
    <property type="entry name" value="NDM-1-like"/>
</dbReference>
<evidence type="ECO:0000256" key="8">
    <source>
        <dbReference type="ARBA" id="ARBA00022729"/>
    </source>
</evidence>
<dbReference type="Proteomes" id="UP000029444">
    <property type="component" value="Unassembled WGS sequence"/>
</dbReference>
<keyword evidence="12" id="KW-0046">Antibiotic resistance</keyword>
<comment type="subunit">
    <text evidence="5">Monomer.</text>
</comment>
<evidence type="ECO:0000256" key="11">
    <source>
        <dbReference type="ARBA" id="ARBA00022833"/>
    </source>
</evidence>
<comment type="subcellular location">
    <subcellularLocation>
        <location evidence="3">Periplasm</location>
    </subcellularLocation>
</comment>
<dbReference type="EMBL" id="ARXV01000021">
    <property type="protein sequence ID" value="KGD63180.1"/>
    <property type="molecule type" value="Genomic_DNA"/>
</dbReference>
<dbReference type="InterPro" id="IPR036866">
    <property type="entry name" value="RibonucZ/Hydroxyglut_hydro"/>
</dbReference>
<comment type="cofactor">
    <cofactor evidence="2">
        <name>Zn(2+)</name>
        <dbReference type="ChEBI" id="CHEBI:29105"/>
    </cofactor>
</comment>
<sequence>MRVTQLLLLLFFAPLFIAPACLAAETQDRNIIELSADLQVYPLTDDVWVHRSWADLAGTRYPANGLLINNDDTLVLIDTAWGNDSTALLLEWVTVKFGKYPDVAILTHAHADRIGGLPALAEHHIPAYVHPMTRELAASQYPEEQLPEVIPGLEKHASARLEFLEAFYPGPAHSPDNIVVWYDSMKLLFGGCAVKSADAGDIHYVEGSSPEGWEAAIGNIQGRYPEATTVIPGHGAVGGAQLLDHTRKLARQGNQP</sequence>
<evidence type="ECO:0000256" key="7">
    <source>
        <dbReference type="ARBA" id="ARBA00022723"/>
    </source>
</evidence>
<keyword evidence="10" id="KW-0378">Hydrolase</keyword>
<keyword evidence="7" id="KW-0479">Metal-binding</keyword>
<organism evidence="15 16">
    <name type="scientific">Alcanivorax nanhaiticus</name>
    <dbReference type="NCBI Taxonomy" id="1177154"/>
    <lineage>
        <taxon>Bacteria</taxon>
        <taxon>Pseudomonadati</taxon>
        <taxon>Pseudomonadota</taxon>
        <taxon>Gammaproteobacteria</taxon>
        <taxon>Oceanospirillales</taxon>
        <taxon>Alcanivoracaceae</taxon>
        <taxon>Alcanivorax</taxon>
    </lineage>
</organism>
<dbReference type="Gene3D" id="3.60.15.10">
    <property type="entry name" value="Ribonuclease Z/Hydroxyacylglutathione hydrolase-like"/>
    <property type="match status" value="1"/>
</dbReference>
<name>A0A095UKZ7_9GAMM</name>
<keyword evidence="16" id="KW-1185">Reference proteome</keyword>